<name>A0A8J6FZI9_MICOH</name>
<evidence type="ECO:0000256" key="7">
    <source>
        <dbReference type="RuleBase" id="RU003823"/>
    </source>
</evidence>
<keyword evidence="3 6" id="KW-0687">Ribonucleoprotein</keyword>
<dbReference type="InterPro" id="IPR000851">
    <property type="entry name" value="Ribosomal_uS5"/>
</dbReference>
<dbReference type="Pfam" id="PF00333">
    <property type="entry name" value="Ribosomal_S5"/>
    <property type="match status" value="1"/>
</dbReference>
<dbReference type="InterPro" id="IPR013810">
    <property type="entry name" value="Ribosomal_uS5_N"/>
</dbReference>
<protein>
    <recommendedName>
        <fullName evidence="4">Small ribosomal subunit protein uS5</fullName>
    </recommendedName>
    <alternativeName>
        <fullName evidence="5">40S ribosomal protein S2</fullName>
    </alternativeName>
</protein>
<dbReference type="GO" id="GO:0022627">
    <property type="term" value="C:cytosolic small ribosomal subunit"/>
    <property type="evidence" value="ECO:0007669"/>
    <property type="project" value="TreeGrafter"/>
</dbReference>
<evidence type="ECO:0000256" key="4">
    <source>
        <dbReference type="ARBA" id="ARBA00035255"/>
    </source>
</evidence>
<dbReference type="GO" id="GO:0003723">
    <property type="term" value="F:RNA binding"/>
    <property type="evidence" value="ECO:0007669"/>
    <property type="project" value="InterPro"/>
</dbReference>
<dbReference type="PANTHER" id="PTHR13718:SF4">
    <property type="entry name" value="40S RIBOSOMAL PROTEIN S2"/>
    <property type="match status" value="1"/>
</dbReference>
<dbReference type="InterPro" id="IPR020568">
    <property type="entry name" value="Ribosomal_Su5_D2-typ_SF"/>
</dbReference>
<evidence type="ECO:0000313" key="10">
    <source>
        <dbReference type="Proteomes" id="UP000710432"/>
    </source>
</evidence>
<comment type="caution">
    <text evidence="9">The sequence shown here is derived from an EMBL/GenBank/DDBJ whole genome shotgun (WGS) entry which is preliminary data.</text>
</comment>
<evidence type="ECO:0000256" key="2">
    <source>
        <dbReference type="ARBA" id="ARBA00022980"/>
    </source>
</evidence>
<dbReference type="SUPFAM" id="SSF54768">
    <property type="entry name" value="dsRNA-binding domain-like"/>
    <property type="match status" value="1"/>
</dbReference>
<evidence type="ECO:0000256" key="6">
    <source>
        <dbReference type="PROSITE-ProRule" id="PRU00268"/>
    </source>
</evidence>
<feature type="domain" description="S5 DRBM" evidence="8">
    <location>
        <begin position="1"/>
        <end position="56"/>
    </location>
</feature>
<dbReference type="SUPFAM" id="SSF54211">
    <property type="entry name" value="Ribosomal protein S5 domain 2-like"/>
    <property type="match status" value="1"/>
</dbReference>
<dbReference type="Proteomes" id="UP000710432">
    <property type="component" value="Unassembled WGS sequence"/>
</dbReference>
<dbReference type="InterPro" id="IPR014721">
    <property type="entry name" value="Ribsml_uS5_D2-typ_fold_subgr"/>
</dbReference>
<organism evidence="9 10">
    <name type="scientific">Microtus ochrogaster</name>
    <name type="common">Prairie vole</name>
    <dbReference type="NCBI Taxonomy" id="79684"/>
    <lineage>
        <taxon>Eukaryota</taxon>
        <taxon>Metazoa</taxon>
        <taxon>Chordata</taxon>
        <taxon>Craniata</taxon>
        <taxon>Vertebrata</taxon>
        <taxon>Euteleostomi</taxon>
        <taxon>Mammalia</taxon>
        <taxon>Eutheria</taxon>
        <taxon>Euarchontoglires</taxon>
        <taxon>Glires</taxon>
        <taxon>Rodentia</taxon>
        <taxon>Myomorpha</taxon>
        <taxon>Muroidea</taxon>
        <taxon>Cricetidae</taxon>
        <taxon>Arvicolinae</taxon>
        <taxon>Microtus</taxon>
    </lineage>
</organism>
<dbReference type="PANTHER" id="PTHR13718">
    <property type="entry name" value="RIBOSOMAL S SUBUNIT"/>
    <property type="match status" value="1"/>
</dbReference>
<dbReference type="Pfam" id="PF03719">
    <property type="entry name" value="Ribosomal_S5_C"/>
    <property type="match status" value="1"/>
</dbReference>
<evidence type="ECO:0000313" key="9">
    <source>
        <dbReference type="EMBL" id="KAH0500897.1"/>
    </source>
</evidence>
<evidence type="ECO:0000256" key="1">
    <source>
        <dbReference type="ARBA" id="ARBA00008945"/>
    </source>
</evidence>
<evidence type="ECO:0000259" key="8">
    <source>
        <dbReference type="PROSITE" id="PS50881"/>
    </source>
</evidence>
<comment type="similarity">
    <text evidence="1 7">Belongs to the universal ribosomal protein uS5 family.</text>
</comment>
<keyword evidence="2 6" id="KW-0689">Ribosomal protein</keyword>
<evidence type="ECO:0000256" key="5">
    <source>
        <dbReference type="ARBA" id="ARBA00035407"/>
    </source>
</evidence>
<accession>A0A8J6FZI9</accession>
<evidence type="ECO:0000256" key="3">
    <source>
        <dbReference type="ARBA" id="ARBA00023274"/>
    </source>
</evidence>
<dbReference type="GO" id="GO:0006412">
    <property type="term" value="P:translation"/>
    <property type="evidence" value="ECO:0007669"/>
    <property type="project" value="InterPro"/>
</dbReference>
<dbReference type="Gene3D" id="3.30.160.20">
    <property type="match status" value="1"/>
</dbReference>
<dbReference type="GO" id="GO:0003735">
    <property type="term" value="F:structural constituent of ribosome"/>
    <property type="evidence" value="ECO:0007669"/>
    <property type="project" value="UniProtKB-UniRule"/>
</dbReference>
<dbReference type="Gene3D" id="3.30.230.10">
    <property type="match status" value="1"/>
</dbReference>
<gene>
    <name evidence="9" type="ORF">LTLLF_198670</name>
</gene>
<dbReference type="InterPro" id="IPR005324">
    <property type="entry name" value="Ribosomal_uS5_C"/>
</dbReference>
<dbReference type="PROSITE" id="PS50881">
    <property type="entry name" value="S5_DSRBD"/>
    <property type="match status" value="1"/>
</dbReference>
<reference evidence="9" key="1">
    <citation type="submission" date="2020-03" db="EMBL/GenBank/DDBJ databases">
        <title>Studies in the Genomics of Life Span.</title>
        <authorList>
            <person name="Glass D."/>
        </authorList>
    </citation>
    <scope>NUCLEOTIDE SEQUENCE</scope>
    <source>
        <strain evidence="9">LTLLF</strain>
        <tissue evidence="9">Muscle</tissue>
    </source>
</reference>
<proteinExistence type="inferred from homology"/>
<dbReference type="FunFam" id="3.30.230.10:FF:000004">
    <property type="entry name" value="40S ribosomal protein S2"/>
    <property type="match status" value="1"/>
</dbReference>
<dbReference type="EMBL" id="JAATJU010027000">
    <property type="protein sequence ID" value="KAH0500897.1"/>
    <property type="molecule type" value="Genomic_DNA"/>
</dbReference>
<sequence>MPEQKQTWAGQQTRFKAFIAFGDYNGHVGLCVKCSKEVATTVPVAIILAKLSIVSVRRGYWGNKIGKSHTIPGKVTGHCDSVLVCLIPAPRGTGIVSSPMPKKLLMMAGIDDCYTSARAVLPPWTTLPRPPLIPSLRPTAT</sequence>
<dbReference type="AlphaFoldDB" id="A0A8J6FZI9"/>